<keyword evidence="3" id="KW-1185">Reference proteome</keyword>
<accession>A0A366M2V1</accession>
<dbReference type="Pfam" id="PF21806">
    <property type="entry name" value="DUF6879"/>
    <property type="match status" value="1"/>
</dbReference>
<gene>
    <name evidence="2" type="ORF">DP939_10410</name>
</gene>
<feature type="domain" description="DUF6879" evidence="1">
    <location>
        <begin position="3"/>
        <end position="162"/>
    </location>
</feature>
<protein>
    <recommendedName>
        <fullName evidence="1">DUF6879 domain-containing protein</fullName>
    </recommendedName>
</protein>
<comment type="caution">
    <text evidence="2">The sequence shown here is derived from an EMBL/GenBank/DDBJ whole genome shotgun (WGS) entry which is preliminary data.</text>
</comment>
<proteinExistence type="predicted"/>
<reference evidence="2 3" key="1">
    <citation type="submission" date="2018-06" db="EMBL/GenBank/DDBJ databases">
        <title>Sphaerisporangium craniellae sp. nov., isolated from a marine sponge in the South China Sea.</title>
        <authorList>
            <person name="Li L."/>
        </authorList>
    </citation>
    <scope>NUCLEOTIDE SEQUENCE [LARGE SCALE GENOMIC DNA]</scope>
    <source>
        <strain evidence="2 3">LHW63015</strain>
    </source>
</reference>
<dbReference type="InterPro" id="IPR049244">
    <property type="entry name" value="DUF6879"/>
</dbReference>
<dbReference type="EMBL" id="QMEY01000003">
    <property type="protein sequence ID" value="RBQ20521.1"/>
    <property type="molecule type" value="Genomic_DNA"/>
</dbReference>
<sequence>MTVEDLIRRAKHSVLHLEMRDTYTPQHPAYLDWLAGGTGRYDRTTFKDLVRELAGRGVAMRRARVVSEPLSKEIQWEHMISDENVDAGEKIRWLPRTQAFDLLLPGADFYLVDNRVVAYNFCAGDGTDTGEEVFSSAPDTVAQCLLAFEQVWERATPHADYRPSMK</sequence>
<dbReference type="OrthoDB" id="4562627at2"/>
<dbReference type="AlphaFoldDB" id="A0A366M2V1"/>
<evidence type="ECO:0000313" key="3">
    <source>
        <dbReference type="Proteomes" id="UP000253303"/>
    </source>
</evidence>
<name>A0A366M2V1_9ACTN</name>
<organism evidence="2 3">
    <name type="scientific">Spongiactinospora rosea</name>
    <dbReference type="NCBI Taxonomy" id="2248750"/>
    <lineage>
        <taxon>Bacteria</taxon>
        <taxon>Bacillati</taxon>
        <taxon>Actinomycetota</taxon>
        <taxon>Actinomycetes</taxon>
        <taxon>Streptosporangiales</taxon>
        <taxon>Streptosporangiaceae</taxon>
        <taxon>Spongiactinospora</taxon>
    </lineage>
</organism>
<evidence type="ECO:0000313" key="2">
    <source>
        <dbReference type="EMBL" id="RBQ20521.1"/>
    </source>
</evidence>
<evidence type="ECO:0000259" key="1">
    <source>
        <dbReference type="Pfam" id="PF21806"/>
    </source>
</evidence>
<dbReference type="Proteomes" id="UP000253303">
    <property type="component" value="Unassembled WGS sequence"/>
</dbReference>